<dbReference type="AlphaFoldDB" id="A0A2P4ZSI1"/>
<dbReference type="InterPro" id="IPR036864">
    <property type="entry name" value="Zn2-C6_fun-type_DNA-bd_sf"/>
</dbReference>
<dbReference type="RefSeq" id="XP_024405956.1">
    <property type="nucleotide sequence ID" value="XM_024549251.1"/>
</dbReference>
<feature type="region of interest" description="Disordered" evidence="2">
    <location>
        <begin position="198"/>
        <end position="226"/>
    </location>
</feature>
<name>A0A2P4ZSI1_9HYPO</name>
<gene>
    <name evidence="4" type="ORF">TGAM01_v203641</name>
</gene>
<dbReference type="CDD" id="cd00067">
    <property type="entry name" value="GAL4"/>
    <property type="match status" value="1"/>
</dbReference>
<dbReference type="GO" id="GO:0005634">
    <property type="term" value="C:nucleus"/>
    <property type="evidence" value="ECO:0007669"/>
    <property type="project" value="TreeGrafter"/>
</dbReference>
<feature type="compositionally biased region" description="Polar residues" evidence="2">
    <location>
        <begin position="82"/>
        <end position="91"/>
    </location>
</feature>
<dbReference type="InterPro" id="IPR001138">
    <property type="entry name" value="Zn2Cys6_DnaBD"/>
</dbReference>
<dbReference type="SMART" id="SM00066">
    <property type="entry name" value="GAL4"/>
    <property type="match status" value="1"/>
</dbReference>
<dbReference type="PANTHER" id="PTHR37534:SF49">
    <property type="entry name" value="LYSINE BIOSYNTHESIS REGULATORY PROTEIN LYS14"/>
    <property type="match status" value="1"/>
</dbReference>
<feature type="region of interest" description="Disordered" evidence="2">
    <location>
        <begin position="45"/>
        <end position="129"/>
    </location>
</feature>
<dbReference type="SUPFAM" id="SSF57701">
    <property type="entry name" value="Zn2/Cys6 DNA-binding domain"/>
    <property type="match status" value="1"/>
</dbReference>
<dbReference type="GO" id="GO:0008270">
    <property type="term" value="F:zinc ion binding"/>
    <property type="evidence" value="ECO:0007669"/>
    <property type="project" value="InterPro"/>
</dbReference>
<organism evidence="4 5">
    <name type="scientific">Trichoderma gamsii</name>
    <dbReference type="NCBI Taxonomy" id="398673"/>
    <lineage>
        <taxon>Eukaryota</taxon>
        <taxon>Fungi</taxon>
        <taxon>Dikarya</taxon>
        <taxon>Ascomycota</taxon>
        <taxon>Pezizomycotina</taxon>
        <taxon>Sordariomycetes</taxon>
        <taxon>Hypocreomycetidae</taxon>
        <taxon>Hypocreales</taxon>
        <taxon>Hypocreaceae</taxon>
        <taxon>Trichoderma</taxon>
    </lineage>
</organism>
<accession>A0A2P4ZSI1</accession>
<comment type="caution">
    <text evidence="4">The sequence shown here is derived from an EMBL/GenBank/DDBJ whole genome shotgun (WGS) entry which is preliminary data.</text>
</comment>
<feature type="compositionally biased region" description="Polar residues" evidence="2">
    <location>
        <begin position="45"/>
        <end position="55"/>
    </location>
</feature>
<dbReference type="GeneID" id="36347463"/>
<dbReference type="Pfam" id="PF00172">
    <property type="entry name" value="Zn_clus"/>
    <property type="match status" value="1"/>
</dbReference>
<dbReference type="GO" id="GO:0000981">
    <property type="term" value="F:DNA-binding transcription factor activity, RNA polymerase II-specific"/>
    <property type="evidence" value="ECO:0007669"/>
    <property type="project" value="InterPro"/>
</dbReference>
<dbReference type="GO" id="GO:0000976">
    <property type="term" value="F:transcription cis-regulatory region binding"/>
    <property type="evidence" value="ECO:0007669"/>
    <property type="project" value="TreeGrafter"/>
</dbReference>
<feature type="domain" description="Zn(2)-C6 fungal-type" evidence="3">
    <location>
        <begin position="11"/>
        <end position="40"/>
    </location>
</feature>
<proteinExistence type="predicted"/>
<keyword evidence="5" id="KW-1185">Reference proteome</keyword>
<dbReference type="PANTHER" id="PTHR37534">
    <property type="entry name" value="TRANSCRIPTIONAL ACTIVATOR PROTEIN UGA3"/>
    <property type="match status" value="1"/>
</dbReference>
<protein>
    <recommendedName>
        <fullName evidence="3">Zn(2)-C6 fungal-type domain-containing protein</fullName>
    </recommendedName>
</protein>
<evidence type="ECO:0000259" key="3">
    <source>
        <dbReference type="PROSITE" id="PS50048"/>
    </source>
</evidence>
<evidence type="ECO:0000256" key="1">
    <source>
        <dbReference type="ARBA" id="ARBA00023242"/>
    </source>
</evidence>
<evidence type="ECO:0000313" key="5">
    <source>
        <dbReference type="Proteomes" id="UP000054821"/>
    </source>
</evidence>
<dbReference type="PROSITE" id="PS00463">
    <property type="entry name" value="ZN2_CY6_FUNGAL_1"/>
    <property type="match status" value="1"/>
</dbReference>
<dbReference type="Gene3D" id="4.10.240.10">
    <property type="entry name" value="Zn(2)-C6 fungal-type DNA-binding domain"/>
    <property type="match status" value="1"/>
</dbReference>
<dbReference type="PROSITE" id="PS50048">
    <property type="entry name" value="ZN2_CY6_FUNGAL_2"/>
    <property type="match status" value="1"/>
</dbReference>
<evidence type="ECO:0000313" key="4">
    <source>
        <dbReference type="EMBL" id="PON27260.1"/>
    </source>
</evidence>
<reference evidence="4 5" key="1">
    <citation type="journal article" date="2016" name="Genome Announc.">
        <title>Draft Whole-Genome Sequence of Trichoderma gamsii T6085, a Promising Biocontrol Agent of Fusarium Head Blight on Wheat.</title>
        <authorList>
            <person name="Baroncelli R."/>
            <person name="Zapparata A."/>
            <person name="Piaggeschi G."/>
            <person name="Sarrocco S."/>
            <person name="Vannacci G."/>
        </authorList>
    </citation>
    <scope>NUCLEOTIDE SEQUENCE [LARGE SCALE GENOMIC DNA]</scope>
    <source>
        <strain evidence="4 5">T6085</strain>
    </source>
</reference>
<evidence type="ECO:0000256" key="2">
    <source>
        <dbReference type="SAM" id="MobiDB-lite"/>
    </source>
</evidence>
<dbReference type="GO" id="GO:0045944">
    <property type="term" value="P:positive regulation of transcription by RNA polymerase II"/>
    <property type="evidence" value="ECO:0007669"/>
    <property type="project" value="TreeGrafter"/>
</dbReference>
<keyword evidence="1" id="KW-0539">Nucleus</keyword>
<sequence>MEHTQRRSFHGCMTCRKRKVRCKGGNPCQNCIKLKATCVSSFDSNLRMSLGNPRSSQKRDLPSTPRQQPSPPSVKADASGEASDSQQQQHNPPDLGHSLPSATLNYMDLDSKWPTGSNSRSENSLPQPNLHSISYGLGFDSGQPSDGDLVGLGGFHISEISDFDFSFDPIFDRDIDFPSWSDAALTVDILDPPAITKESDDSASYRNKRYRRSSSPIDAAETPPPNTNQEAAYLAHFERWITRSGYSLKEDGKGNYLRYVLDYIQSEHCSSESPFRYAVLAWTAKHLAKISVSHDKTWKSYYVRAIDSLGRIPCCGDSRKASETRPTPSNGQSALSSKAEITIASLLFLCRCDVLNGNATPILRRLDSFKEHLTCHLNDGPLSALACKFLLWLCYIDVRLRIFSTLAPPTYDGRNTPITTLLDALIHHPSYNHILSHSHSYASETFGQAYPPEELVQDAKKIPISVRTHETFCLISNMLQYRSWKYLAEQKADFPVHRELAEAKEAAINLDIRRMDTEFDLARATNPAANSLCGVITSVGHNTIESNRASHAAKGIANYDSLPLAASSSTTGHGVTSNDRASLQWLSCYAAFLAAKVLWSRFLYPTIRSDSTAAMATSRILKIALRLREIHRKGILASSIKIPRAMLWPLPVFIAGIETTDEIYADWISEFIDEMDSSTNNAAKCRGCNHGEHTGASTEDKTGDLIDQKLILLLMKRVRDKQDLLGCRVDVQEVMSEIKGADDIFLL</sequence>
<dbReference type="Proteomes" id="UP000054821">
    <property type="component" value="Unassembled WGS sequence"/>
</dbReference>
<dbReference type="EMBL" id="JPDN02000010">
    <property type="protein sequence ID" value="PON27260.1"/>
    <property type="molecule type" value="Genomic_DNA"/>
</dbReference>
<feature type="compositionally biased region" description="Polar residues" evidence="2">
    <location>
        <begin position="114"/>
        <end position="129"/>
    </location>
</feature>